<dbReference type="FunFam" id="3.40.50.1370:FF:000008">
    <property type="entry name" value="Ornithine carbamoyltransferase"/>
    <property type="match status" value="1"/>
</dbReference>
<gene>
    <name evidence="8" type="ORF">CLEI1391_LOCUS20458</name>
</gene>
<evidence type="ECO:0000256" key="2">
    <source>
        <dbReference type="ARBA" id="ARBA00013007"/>
    </source>
</evidence>
<dbReference type="Pfam" id="PF02729">
    <property type="entry name" value="OTCace_N"/>
    <property type="match status" value="1"/>
</dbReference>
<name>A0A7S0X153_9CHLO</name>
<dbReference type="InterPro" id="IPR006131">
    <property type="entry name" value="Asp_carbamoyltransf_Asp/Orn-bd"/>
</dbReference>
<feature type="domain" description="Aspartate/ornithine carbamoyltransferase carbamoyl-P binding" evidence="7">
    <location>
        <begin position="50"/>
        <end position="191"/>
    </location>
</feature>
<comment type="similarity">
    <text evidence="1">Belongs to the aspartate/ornithine carbamoyltransferase superfamily. OTCase family.</text>
</comment>
<dbReference type="PRINTS" id="PR00102">
    <property type="entry name" value="OTCASE"/>
</dbReference>
<organism evidence="8">
    <name type="scientific">Chlamydomonas leiostraca</name>
    <dbReference type="NCBI Taxonomy" id="1034604"/>
    <lineage>
        <taxon>Eukaryota</taxon>
        <taxon>Viridiplantae</taxon>
        <taxon>Chlorophyta</taxon>
        <taxon>core chlorophytes</taxon>
        <taxon>Chlorophyceae</taxon>
        <taxon>CS clade</taxon>
        <taxon>Chlamydomonadales</taxon>
        <taxon>Chlamydomonadaceae</taxon>
        <taxon>Chlamydomonas</taxon>
    </lineage>
</organism>
<evidence type="ECO:0000256" key="1">
    <source>
        <dbReference type="ARBA" id="ARBA00007805"/>
    </source>
</evidence>
<evidence type="ECO:0000256" key="5">
    <source>
        <dbReference type="RuleBase" id="RU003634"/>
    </source>
</evidence>
<dbReference type="InterPro" id="IPR006132">
    <property type="entry name" value="Asp/Orn_carbamoyltranf_P-bd"/>
</dbReference>
<dbReference type="Gene3D" id="3.40.50.1370">
    <property type="entry name" value="Aspartate/ornithine carbamoyltransferase"/>
    <property type="match status" value="2"/>
</dbReference>
<dbReference type="NCBIfam" id="TIGR00658">
    <property type="entry name" value="orni_carb_tr"/>
    <property type="match status" value="1"/>
</dbReference>
<dbReference type="GO" id="GO:0004585">
    <property type="term" value="F:ornithine carbamoyltransferase activity"/>
    <property type="evidence" value="ECO:0007669"/>
    <property type="project" value="UniProtKB-EC"/>
</dbReference>
<dbReference type="InterPro" id="IPR024904">
    <property type="entry name" value="OTCase_ArgI"/>
</dbReference>
<evidence type="ECO:0000313" key="8">
    <source>
        <dbReference type="EMBL" id="CAD8696271.1"/>
    </source>
</evidence>
<accession>A0A7S0X153</accession>
<dbReference type="InterPro" id="IPR002292">
    <property type="entry name" value="Orn/put_carbamltrans"/>
</dbReference>
<dbReference type="Pfam" id="PF00185">
    <property type="entry name" value="OTCace"/>
    <property type="match status" value="1"/>
</dbReference>
<dbReference type="PANTHER" id="PTHR45753">
    <property type="entry name" value="ORNITHINE CARBAMOYLTRANSFERASE, MITOCHONDRIAL"/>
    <property type="match status" value="1"/>
</dbReference>
<reference evidence="8" key="1">
    <citation type="submission" date="2021-01" db="EMBL/GenBank/DDBJ databases">
        <authorList>
            <person name="Corre E."/>
            <person name="Pelletier E."/>
            <person name="Niang G."/>
            <person name="Scheremetjew M."/>
            <person name="Finn R."/>
            <person name="Kale V."/>
            <person name="Holt S."/>
            <person name="Cochrane G."/>
            <person name="Meng A."/>
            <person name="Brown T."/>
            <person name="Cohen L."/>
        </authorList>
    </citation>
    <scope>NUCLEOTIDE SEQUENCE</scope>
    <source>
        <strain evidence="8">SAG 11-49</strain>
    </source>
</reference>
<dbReference type="EC" id="2.1.3.3" evidence="2"/>
<feature type="domain" description="Aspartate/ornithine carbamoyltransferase Asp/Orn-binding" evidence="6">
    <location>
        <begin position="197"/>
        <end position="348"/>
    </location>
</feature>
<proteinExistence type="inferred from homology"/>
<dbReference type="GO" id="GO:0016597">
    <property type="term" value="F:amino acid binding"/>
    <property type="evidence" value="ECO:0007669"/>
    <property type="project" value="InterPro"/>
</dbReference>
<comment type="catalytic activity">
    <reaction evidence="4">
        <text>carbamoyl phosphate + L-ornithine = L-citrulline + phosphate + H(+)</text>
        <dbReference type="Rhea" id="RHEA:19513"/>
        <dbReference type="ChEBI" id="CHEBI:15378"/>
        <dbReference type="ChEBI" id="CHEBI:43474"/>
        <dbReference type="ChEBI" id="CHEBI:46911"/>
        <dbReference type="ChEBI" id="CHEBI:57743"/>
        <dbReference type="ChEBI" id="CHEBI:58228"/>
        <dbReference type="EC" id="2.1.3.3"/>
    </reaction>
</comment>
<dbReference type="GO" id="GO:0019240">
    <property type="term" value="P:citrulline biosynthetic process"/>
    <property type="evidence" value="ECO:0007669"/>
    <property type="project" value="TreeGrafter"/>
</dbReference>
<protein>
    <recommendedName>
        <fullName evidence="2">ornithine carbamoyltransferase</fullName>
        <ecNumber evidence="2">2.1.3.3</ecNumber>
    </recommendedName>
</protein>
<dbReference type="SUPFAM" id="SSF53671">
    <property type="entry name" value="Aspartate/ornithine carbamoyltransferase"/>
    <property type="match status" value="1"/>
</dbReference>
<dbReference type="GO" id="GO:0042450">
    <property type="term" value="P:L-arginine biosynthetic process via ornithine"/>
    <property type="evidence" value="ECO:0007669"/>
    <property type="project" value="TreeGrafter"/>
</dbReference>
<evidence type="ECO:0000256" key="4">
    <source>
        <dbReference type="ARBA" id="ARBA00048772"/>
    </source>
</evidence>
<keyword evidence="3 5" id="KW-0808">Transferase</keyword>
<evidence type="ECO:0000259" key="7">
    <source>
        <dbReference type="Pfam" id="PF02729"/>
    </source>
</evidence>
<dbReference type="NCBIfam" id="NF001986">
    <property type="entry name" value="PRK00779.1"/>
    <property type="match status" value="1"/>
</dbReference>
<dbReference type="InterPro" id="IPR006130">
    <property type="entry name" value="Asp/Orn_carbamoylTrfase"/>
</dbReference>
<evidence type="ECO:0000256" key="3">
    <source>
        <dbReference type="ARBA" id="ARBA00022679"/>
    </source>
</evidence>
<dbReference type="PANTHER" id="PTHR45753:SF3">
    <property type="entry name" value="ORNITHINE TRANSCARBAMYLASE, MITOCHONDRIAL"/>
    <property type="match status" value="1"/>
</dbReference>
<dbReference type="AlphaFoldDB" id="A0A7S0X153"/>
<dbReference type="PRINTS" id="PR00100">
    <property type="entry name" value="AOTCASE"/>
</dbReference>
<dbReference type="InterPro" id="IPR036901">
    <property type="entry name" value="Asp/Orn_carbamoylTrfase_sf"/>
</dbReference>
<dbReference type="HAMAP" id="MF_01109">
    <property type="entry name" value="OTCase"/>
    <property type="match status" value="1"/>
</dbReference>
<evidence type="ECO:0000259" key="6">
    <source>
        <dbReference type="Pfam" id="PF00185"/>
    </source>
</evidence>
<sequence length="358" mass="39500">MQASISGRGCIATRNVSECRGARVMAQATSAPAATGLYSGKHVKAPAKGKHFLHLDDFTKDELQNMLDLGMLAKKKFYARDESFKPFAGQTMAMIFTKPSARTRVSFETGFYRLGGYALYLDPNTIQLGKREPTKDIARVLSGYNDVIMARLFGHDDIIELAQFSSVPVINGLTDYNHPCQIMADVMTIIEKKGRFEGLKVVYVGDGNNMVHSWLRLATRFSFEFVCVCPPGYEPDAATVAYAQAAGKSQISISHDPLNAVKGADVVYTDVWASMGQKETIDVRKRDFSDFQVNEALMARAGEQAIFMHCLPAERGLETTDGVMESKASVVFQEAENRMHAQNGILLHCLADTNALRM</sequence>
<dbReference type="EMBL" id="HBFB01036381">
    <property type="protein sequence ID" value="CAD8696271.1"/>
    <property type="molecule type" value="Transcribed_RNA"/>
</dbReference>